<dbReference type="Proteomes" id="UP000001568">
    <property type="component" value="Chromosome 1"/>
</dbReference>
<accession>A4RQW6</accession>
<feature type="compositionally biased region" description="Basic residues" evidence="1">
    <location>
        <begin position="133"/>
        <end position="143"/>
    </location>
</feature>
<dbReference type="RefSeq" id="XP_001415460.1">
    <property type="nucleotide sequence ID" value="XM_001415423.1"/>
</dbReference>
<feature type="compositionally biased region" description="Basic residues" evidence="1">
    <location>
        <begin position="108"/>
        <end position="124"/>
    </location>
</feature>
<dbReference type="OrthoDB" id="10618111at2759"/>
<keyword evidence="4" id="KW-1185">Reference proteome</keyword>
<gene>
    <name evidence="3" type="ORF">OSTLU_28807</name>
</gene>
<dbReference type="AlphaFoldDB" id="A4RQW6"/>
<name>A4RQW6_OSTLU</name>
<feature type="region of interest" description="Disordered" evidence="1">
    <location>
        <begin position="50"/>
        <end position="143"/>
    </location>
</feature>
<dbReference type="KEGG" id="olu:OSTLU_28807"/>
<proteinExistence type="predicted"/>
<evidence type="ECO:0000313" key="4">
    <source>
        <dbReference type="Proteomes" id="UP000001568"/>
    </source>
</evidence>
<feature type="compositionally biased region" description="Low complexity" evidence="1">
    <location>
        <begin position="89"/>
        <end position="107"/>
    </location>
</feature>
<reference evidence="3 4" key="1">
    <citation type="journal article" date="2007" name="Proc. Natl. Acad. Sci. U.S.A.">
        <title>The tiny eukaryote Ostreococcus provides genomic insights into the paradox of plankton speciation.</title>
        <authorList>
            <person name="Palenik B."/>
            <person name="Grimwood J."/>
            <person name="Aerts A."/>
            <person name="Rouze P."/>
            <person name="Salamov A."/>
            <person name="Putnam N."/>
            <person name="Dupont C."/>
            <person name="Jorgensen R."/>
            <person name="Derelle E."/>
            <person name="Rombauts S."/>
            <person name="Zhou K."/>
            <person name="Otillar R."/>
            <person name="Merchant S.S."/>
            <person name="Podell S."/>
            <person name="Gaasterland T."/>
            <person name="Napoli C."/>
            <person name="Gendler K."/>
            <person name="Manuell A."/>
            <person name="Tai V."/>
            <person name="Vallon O."/>
            <person name="Piganeau G."/>
            <person name="Jancek S."/>
            <person name="Heijde M."/>
            <person name="Jabbari K."/>
            <person name="Bowler C."/>
            <person name="Lohr M."/>
            <person name="Robbens S."/>
            <person name="Werner G."/>
            <person name="Dubchak I."/>
            <person name="Pazour G.J."/>
            <person name="Ren Q."/>
            <person name="Paulsen I."/>
            <person name="Delwiche C."/>
            <person name="Schmutz J."/>
            <person name="Rokhsar D."/>
            <person name="Van de Peer Y."/>
            <person name="Moreau H."/>
            <person name="Grigoriev I.V."/>
        </authorList>
    </citation>
    <scope>NUCLEOTIDE SEQUENCE [LARGE SCALE GENOMIC DNA]</scope>
    <source>
        <strain evidence="3 4">CCE9901</strain>
    </source>
</reference>
<evidence type="ECO:0000256" key="2">
    <source>
        <dbReference type="SAM" id="Phobius"/>
    </source>
</evidence>
<feature type="compositionally biased region" description="Low complexity" evidence="1">
    <location>
        <begin position="65"/>
        <end position="75"/>
    </location>
</feature>
<evidence type="ECO:0000256" key="1">
    <source>
        <dbReference type="SAM" id="MobiDB-lite"/>
    </source>
</evidence>
<dbReference type="Gramene" id="ABO93752">
    <property type="protein sequence ID" value="ABO93752"/>
    <property type="gene ID" value="OSTLU_28807"/>
</dbReference>
<feature type="transmembrane region" description="Helical" evidence="2">
    <location>
        <begin position="20"/>
        <end position="49"/>
    </location>
</feature>
<organism evidence="3 4">
    <name type="scientific">Ostreococcus lucimarinus (strain CCE9901)</name>
    <dbReference type="NCBI Taxonomy" id="436017"/>
    <lineage>
        <taxon>Eukaryota</taxon>
        <taxon>Viridiplantae</taxon>
        <taxon>Chlorophyta</taxon>
        <taxon>Mamiellophyceae</taxon>
        <taxon>Mamiellales</taxon>
        <taxon>Bathycoccaceae</taxon>
        <taxon>Ostreococcus</taxon>
    </lineage>
</organism>
<feature type="compositionally biased region" description="Basic residues" evidence="1">
    <location>
        <begin position="76"/>
        <end position="88"/>
    </location>
</feature>
<dbReference type="GeneID" id="4999976"/>
<dbReference type="EMBL" id="CP000581">
    <property type="protein sequence ID" value="ABO93752.1"/>
    <property type="molecule type" value="Genomic_DNA"/>
</dbReference>
<dbReference type="HOGENOM" id="CLU_1809430_0_0_1"/>
<protein>
    <submittedName>
        <fullName evidence="3">Uncharacterized protein</fullName>
    </submittedName>
</protein>
<keyword evidence="2" id="KW-0472">Membrane</keyword>
<keyword evidence="2" id="KW-0812">Transmembrane</keyword>
<keyword evidence="2" id="KW-1133">Transmembrane helix</keyword>
<sequence length="143" mass="14681">MKHAAKVAAKKALTKMDSPLALVAGVTVGILALGIVVQVLLIVASLFTGKSAAGERPKRDRKPTPKALEAAPAARAAKKAAPAKKASSKKATPTKPSPAKKAAPAKKSSSKKSAAKRTPAKKSSSKGLASPRRSSRTPTRKTR</sequence>
<evidence type="ECO:0000313" key="3">
    <source>
        <dbReference type="EMBL" id="ABO93752.1"/>
    </source>
</evidence>